<dbReference type="SUPFAM" id="SSF52743">
    <property type="entry name" value="Subtilisin-like"/>
    <property type="match status" value="1"/>
</dbReference>
<feature type="domain" description="Fibronectin type-III" evidence="10">
    <location>
        <begin position="843"/>
        <end position="940"/>
    </location>
</feature>
<dbReference type="KEGG" id="abi:Aboo_0327"/>
<dbReference type="InterPro" id="IPR015366">
    <property type="entry name" value="S53_propep"/>
</dbReference>
<dbReference type="GO" id="GO:0008240">
    <property type="term" value="F:tripeptidyl-peptidase activity"/>
    <property type="evidence" value="ECO:0007669"/>
    <property type="project" value="TreeGrafter"/>
</dbReference>
<evidence type="ECO:0000256" key="7">
    <source>
        <dbReference type="ARBA" id="ARBA00023145"/>
    </source>
</evidence>
<dbReference type="Pfam" id="PF09286">
    <property type="entry name" value="Pro-kuma_activ"/>
    <property type="match status" value="1"/>
</dbReference>
<dbReference type="SUPFAM" id="SSF54897">
    <property type="entry name" value="Protease propeptides/inhibitors"/>
    <property type="match status" value="1"/>
</dbReference>
<dbReference type="Gene3D" id="2.60.40.10">
    <property type="entry name" value="Immunoglobulins"/>
    <property type="match status" value="2"/>
</dbReference>
<dbReference type="GeneID" id="8827269"/>
<dbReference type="CDD" id="cd11377">
    <property type="entry name" value="Pro-peptidase_S53"/>
    <property type="match status" value="1"/>
</dbReference>
<proteinExistence type="predicted"/>
<evidence type="ECO:0000256" key="6">
    <source>
        <dbReference type="ARBA" id="ARBA00022837"/>
    </source>
</evidence>
<keyword evidence="13" id="KW-1185">Reference proteome</keyword>
<evidence type="ECO:0000256" key="9">
    <source>
        <dbReference type="SAM" id="Phobius"/>
    </source>
</evidence>
<evidence type="ECO:0000256" key="2">
    <source>
        <dbReference type="ARBA" id="ARBA00022670"/>
    </source>
</evidence>
<dbReference type="AlphaFoldDB" id="D3TC53"/>
<keyword evidence="9" id="KW-0812">Transmembrane</keyword>
<dbReference type="RefSeq" id="WP_012997105.1">
    <property type="nucleotide sequence ID" value="NC_013926.1"/>
</dbReference>
<evidence type="ECO:0000256" key="5">
    <source>
        <dbReference type="ARBA" id="ARBA00022825"/>
    </source>
</evidence>
<evidence type="ECO:0000256" key="1">
    <source>
        <dbReference type="ARBA" id="ARBA00001913"/>
    </source>
</evidence>
<feature type="region of interest" description="Disordered" evidence="8">
    <location>
        <begin position="829"/>
        <end position="848"/>
    </location>
</feature>
<dbReference type="InterPro" id="IPR013783">
    <property type="entry name" value="Ig-like_fold"/>
</dbReference>
<evidence type="ECO:0000256" key="4">
    <source>
        <dbReference type="ARBA" id="ARBA00022801"/>
    </source>
</evidence>
<dbReference type="GO" id="GO:0006508">
    <property type="term" value="P:proteolysis"/>
    <property type="evidence" value="ECO:0007669"/>
    <property type="project" value="UniProtKB-KW"/>
</dbReference>
<evidence type="ECO:0000259" key="10">
    <source>
        <dbReference type="PROSITE" id="PS50853"/>
    </source>
</evidence>
<dbReference type="PROSITE" id="PS50853">
    <property type="entry name" value="FN3"/>
    <property type="match status" value="2"/>
</dbReference>
<dbReference type="SMART" id="SM00060">
    <property type="entry name" value="FN3"/>
    <property type="match status" value="2"/>
</dbReference>
<organism evidence="12 13">
    <name type="scientific">Aciduliprofundum boonei (strain DSM 19572 / T469)</name>
    <dbReference type="NCBI Taxonomy" id="439481"/>
    <lineage>
        <taxon>Archaea</taxon>
        <taxon>Methanobacteriati</taxon>
        <taxon>Thermoplasmatota</taxon>
        <taxon>DHVE2 group</taxon>
        <taxon>Candidatus Aciduliprofundum</taxon>
    </lineage>
</organism>
<keyword evidence="6" id="KW-0106">Calcium</keyword>
<sequence length="1199" mass="128002">MKKERSLYGLILVMASIMIFSALSVTVFASSAQASNAIPISSGFNPKLIHDGTFIGYANENQKIWVTIGLKWKNEESLNLFLKEVNDPSSPNFGKYLTYKEFKNKYAPSPVIYNKVIQWIKSKNVHIEYTYGLRNAIVLHDTIGKIGNLLGVRFGYFKSNSPNYNKEYFAAMNEPKIPAYLKPYISGINGLNNATKFKLNYYTASSGIDYLSGADVAKMYQVYQLYNNTPDGSASTHHIFATGLRVATVLWEGADSWGDQYAPFDPNAITYYYQHVIPTWIQNLGVMSTVHYYGTSGTVAPGSNTDGSVSTENELDLEMVGTLAPGVDAFCVYGPGGSSGGPSESNFPDNEYNYILNTLASESSPILVAVSNSWGGGDSQESSTTMNDVKALEAMGVTVMASSGDDGDTTSPSEPSTAAYDTYGFLAVGGTTPVPNGVDHTTLDDYATMGNNTDLANPRSSEIVWYDSSSTNSAGDHWGTQSGVSSVYAEPSWQSNYIGSYSGRVTADISAMGNHTLIYVSSSSGTQWSAVAGTSVACPVTAGMVAMMDAYIGVEYGVSNHGLGFLNPIIYKLGYDYYHNGKFANSPPYYDVTQGATGGGGSASTGWDQVSGWGVINAWNFIHDIGFTINASSTSASINAGESASYTLNIAYPYDWTTDVGHFEVSGLPSGATASFSSNYVHPSGNGASSSLTLTVQTSSSTPSGTYTLTFMAYTYNHTTGHWGNLTNSIQLTLTVGSGGSNPTAPSAPQNLQASAGNGYVLLNWQAPSNNGGASITEYKIYRGTSSGGESYLAEVSGTTLSYNDTSVTNGNTYYYYVTAVNSAGESSASNEVSATPQSSVTAPSAPQNLQATAGNGYVLLNWQAPSNNGGASITNYKIYRGTSSGGESYLAEVSGTTLSYNDTSVTNGQTYYYYVTAVNSAGESPASNEVSATPQAPPSPSSLKILLVDDDGGQNYQTYFTQALDADGYSYDVWDVSSSGSPSASTLENYNVVIWTTGATWSNTLTSTDQSNLETYLNNGGALYLSSQDFLYDLTGGWDESISNTFVTNYLGVDYVANDVQYNSVAGVSGTFVQSFTSISLSNYPFTNYDDELGLSSYGHALFYNPSDNYVTGDYVQTSTYKTVFTAFSFEAVENTDSSTGNALLKAIIDWLSGETTSIQGDIQIPMSFSDHSENNLDVFNNAPIIHAPEIAAIFRSF</sequence>
<name>D3TC53_ACIB4</name>
<keyword evidence="7" id="KW-0865">Zymogen</keyword>
<protein>
    <submittedName>
        <fullName evidence="12">Peptidase S53 propeptide</fullName>
    </submittedName>
</protein>
<dbReference type="PROSITE" id="PS51695">
    <property type="entry name" value="SEDOLISIN"/>
    <property type="match status" value="1"/>
</dbReference>
<dbReference type="InterPro" id="IPR029062">
    <property type="entry name" value="Class_I_gatase-like"/>
</dbReference>
<dbReference type="Gene3D" id="3.40.50.200">
    <property type="entry name" value="Peptidase S8/S53 domain"/>
    <property type="match status" value="1"/>
</dbReference>
<keyword evidence="9" id="KW-0472">Membrane</keyword>
<dbReference type="InterPro" id="IPR036116">
    <property type="entry name" value="FN3_sf"/>
</dbReference>
<keyword evidence="2" id="KW-0645">Protease</keyword>
<dbReference type="SMART" id="SM00944">
    <property type="entry name" value="Pro-kuma_activ"/>
    <property type="match status" value="1"/>
</dbReference>
<evidence type="ECO:0000313" key="13">
    <source>
        <dbReference type="Proteomes" id="UP000001400"/>
    </source>
</evidence>
<dbReference type="InterPro" id="IPR050819">
    <property type="entry name" value="Tripeptidyl-peptidase_I"/>
</dbReference>
<evidence type="ECO:0000256" key="8">
    <source>
        <dbReference type="SAM" id="MobiDB-lite"/>
    </source>
</evidence>
<dbReference type="InterPro" id="IPR023828">
    <property type="entry name" value="Peptidase_S8_Ser-AS"/>
</dbReference>
<comment type="cofactor">
    <cofactor evidence="1">
        <name>Ca(2+)</name>
        <dbReference type="ChEBI" id="CHEBI:29108"/>
    </cofactor>
</comment>
<keyword evidence="3" id="KW-0479">Metal-binding</keyword>
<dbReference type="PANTHER" id="PTHR14218:SF15">
    <property type="entry name" value="TRIPEPTIDYL-PEPTIDASE 1"/>
    <property type="match status" value="1"/>
</dbReference>
<dbReference type="PROSITE" id="PS00138">
    <property type="entry name" value="SUBTILASE_SER"/>
    <property type="match status" value="1"/>
</dbReference>
<dbReference type="InterPro" id="IPR003961">
    <property type="entry name" value="FN3_dom"/>
</dbReference>
<dbReference type="GO" id="GO:0004252">
    <property type="term" value="F:serine-type endopeptidase activity"/>
    <property type="evidence" value="ECO:0007669"/>
    <property type="project" value="InterPro"/>
</dbReference>
<evidence type="ECO:0000256" key="3">
    <source>
        <dbReference type="ARBA" id="ARBA00022723"/>
    </source>
</evidence>
<dbReference type="InterPro" id="IPR036852">
    <property type="entry name" value="Peptidase_S8/S53_dom_sf"/>
</dbReference>
<keyword evidence="5" id="KW-0720">Serine protease</keyword>
<evidence type="ECO:0000313" key="12">
    <source>
        <dbReference type="EMBL" id="ADD08138.1"/>
    </source>
</evidence>
<keyword evidence="4" id="KW-0378">Hydrolase</keyword>
<dbReference type="Proteomes" id="UP000001400">
    <property type="component" value="Chromosome"/>
</dbReference>
<gene>
    <name evidence="12" type="ordered locus">Aboo_0327</name>
</gene>
<keyword evidence="9" id="KW-1133">Transmembrane helix</keyword>
<dbReference type="GO" id="GO:0046872">
    <property type="term" value="F:metal ion binding"/>
    <property type="evidence" value="ECO:0007669"/>
    <property type="project" value="UniProtKB-KW"/>
</dbReference>
<dbReference type="EMBL" id="CP001941">
    <property type="protein sequence ID" value="ADD08138.1"/>
    <property type="molecule type" value="Genomic_DNA"/>
</dbReference>
<feature type="transmembrane region" description="Helical" evidence="9">
    <location>
        <begin position="7"/>
        <end position="29"/>
    </location>
</feature>
<feature type="domain" description="Peptidase S53" evidence="11">
    <location>
        <begin position="216"/>
        <end position="628"/>
    </location>
</feature>
<dbReference type="SUPFAM" id="SSF49265">
    <property type="entry name" value="Fibronectin type III"/>
    <property type="match status" value="1"/>
</dbReference>
<dbReference type="PANTHER" id="PTHR14218">
    <property type="entry name" value="PROTEASE S8 TRIPEPTIDYL PEPTIDASE I CLN2"/>
    <property type="match status" value="1"/>
</dbReference>
<accession>D3TC53</accession>
<dbReference type="CDD" id="cd00063">
    <property type="entry name" value="FN3"/>
    <property type="match status" value="2"/>
</dbReference>
<dbReference type="HOGENOM" id="CLU_270916_0_0_2"/>
<evidence type="ECO:0000259" key="11">
    <source>
        <dbReference type="PROSITE" id="PS51695"/>
    </source>
</evidence>
<dbReference type="SUPFAM" id="SSF52317">
    <property type="entry name" value="Class I glutamine amidotransferase-like"/>
    <property type="match status" value="1"/>
</dbReference>
<reference evidence="12" key="1">
    <citation type="submission" date="2010-02" db="EMBL/GenBank/DDBJ databases">
        <title>Complete sequence of Aciduliprofundum boonei T469.</title>
        <authorList>
            <consortium name="US DOE Joint Genome Institute"/>
            <person name="Lucas S."/>
            <person name="Copeland A."/>
            <person name="Lapidus A."/>
            <person name="Cheng J.-F."/>
            <person name="Bruce D."/>
            <person name="Goodwin L."/>
            <person name="Pitluck S."/>
            <person name="Saunders E."/>
            <person name="Detter J.C."/>
            <person name="Han C."/>
            <person name="Tapia R."/>
            <person name="Land M."/>
            <person name="Hauser L."/>
            <person name="Kyrpides N."/>
            <person name="Mikhailova N."/>
            <person name="Flores G."/>
            <person name="Reysenbach A.-L."/>
            <person name="Woyke T."/>
        </authorList>
    </citation>
    <scope>NUCLEOTIDE SEQUENCE</scope>
    <source>
        <strain evidence="12">T469</strain>
    </source>
</reference>
<feature type="domain" description="Fibronectin type-III" evidence="10">
    <location>
        <begin position="745"/>
        <end position="840"/>
    </location>
</feature>
<dbReference type="Pfam" id="PF00041">
    <property type="entry name" value="fn3"/>
    <property type="match status" value="2"/>
</dbReference>
<dbReference type="InterPro" id="IPR030400">
    <property type="entry name" value="Sedolisin_dom"/>
</dbReference>